<dbReference type="GO" id="GO:0016747">
    <property type="term" value="F:acyltransferase activity, transferring groups other than amino-acyl groups"/>
    <property type="evidence" value="ECO:0007669"/>
    <property type="project" value="InterPro"/>
</dbReference>
<evidence type="ECO:0000259" key="3">
    <source>
        <dbReference type="PROSITE" id="PS51186"/>
    </source>
</evidence>
<gene>
    <name evidence="4" type="ORF">SAMN04488115_10386</name>
</gene>
<keyword evidence="1" id="KW-0808">Transferase</keyword>
<dbReference type="AlphaFoldDB" id="A0A1H5X5D2"/>
<keyword evidence="4" id="KW-0689">Ribosomal protein</keyword>
<keyword evidence="2" id="KW-0012">Acyltransferase</keyword>
<sequence>MTAGTLPLIRTAVLADQPRVDAIRLGVTENRLSDPSKVSTAEVDWYRDKAIFLVSEEGGDVVAFACANHQTGLVWALFVDPAHEGRGHGAALLDALLERLAGAGHRQAWLTTGAGTRAERFYRHRGWRDMGRQFDGQIAFIKTLPRA</sequence>
<dbReference type="PROSITE" id="PS51186">
    <property type="entry name" value="GNAT"/>
    <property type="match status" value="1"/>
</dbReference>
<evidence type="ECO:0000313" key="4">
    <source>
        <dbReference type="EMBL" id="SEG06597.1"/>
    </source>
</evidence>
<dbReference type="InterPro" id="IPR000182">
    <property type="entry name" value="GNAT_dom"/>
</dbReference>
<protein>
    <submittedName>
        <fullName evidence="4">Ribosomal protein S18 acetylase RimI</fullName>
    </submittedName>
</protein>
<dbReference type="CDD" id="cd04301">
    <property type="entry name" value="NAT_SF"/>
    <property type="match status" value="1"/>
</dbReference>
<dbReference type="Gene3D" id="3.40.630.30">
    <property type="match status" value="1"/>
</dbReference>
<keyword evidence="5" id="KW-1185">Reference proteome</keyword>
<evidence type="ECO:0000313" key="5">
    <source>
        <dbReference type="Proteomes" id="UP000236743"/>
    </source>
</evidence>
<dbReference type="InterPro" id="IPR050832">
    <property type="entry name" value="Bact_Acetyltransf"/>
</dbReference>
<dbReference type="PANTHER" id="PTHR43877">
    <property type="entry name" value="AMINOALKYLPHOSPHONATE N-ACETYLTRANSFERASE-RELATED-RELATED"/>
    <property type="match status" value="1"/>
</dbReference>
<evidence type="ECO:0000256" key="1">
    <source>
        <dbReference type="ARBA" id="ARBA00022679"/>
    </source>
</evidence>
<accession>A0A1H5X5D2</accession>
<keyword evidence="4" id="KW-0687">Ribonucleoprotein</keyword>
<feature type="domain" description="N-acetyltransferase" evidence="3">
    <location>
        <begin position="7"/>
        <end position="145"/>
    </location>
</feature>
<dbReference type="Proteomes" id="UP000236743">
    <property type="component" value="Unassembled WGS sequence"/>
</dbReference>
<dbReference type="RefSeq" id="WP_103871959.1">
    <property type="nucleotide sequence ID" value="NZ_FNUY01000003.1"/>
</dbReference>
<organism evidence="4 5">
    <name type="scientific">Bosea lathyri</name>
    <dbReference type="NCBI Taxonomy" id="1036778"/>
    <lineage>
        <taxon>Bacteria</taxon>
        <taxon>Pseudomonadati</taxon>
        <taxon>Pseudomonadota</taxon>
        <taxon>Alphaproteobacteria</taxon>
        <taxon>Hyphomicrobiales</taxon>
        <taxon>Boseaceae</taxon>
        <taxon>Bosea</taxon>
    </lineage>
</organism>
<dbReference type="OrthoDB" id="7356080at2"/>
<dbReference type="GO" id="GO:0005840">
    <property type="term" value="C:ribosome"/>
    <property type="evidence" value="ECO:0007669"/>
    <property type="project" value="UniProtKB-KW"/>
</dbReference>
<dbReference type="SUPFAM" id="SSF55729">
    <property type="entry name" value="Acyl-CoA N-acyltransferases (Nat)"/>
    <property type="match status" value="1"/>
</dbReference>
<dbReference type="EMBL" id="FNUY01000003">
    <property type="protein sequence ID" value="SEG06597.1"/>
    <property type="molecule type" value="Genomic_DNA"/>
</dbReference>
<dbReference type="Pfam" id="PF00583">
    <property type="entry name" value="Acetyltransf_1"/>
    <property type="match status" value="1"/>
</dbReference>
<dbReference type="InterPro" id="IPR016181">
    <property type="entry name" value="Acyl_CoA_acyltransferase"/>
</dbReference>
<reference evidence="4 5" key="1">
    <citation type="submission" date="2016-10" db="EMBL/GenBank/DDBJ databases">
        <authorList>
            <person name="de Groot N.N."/>
        </authorList>
    </citation>
    <scope>NUCLEOTIDE SEQUENCE [LARGE SCALE GENOMIC DNA]</scope>
    <source>
        <strain evidence="4 5">DSM 26656</strain>
    </source>
</reference>
<evidence type="ECO:0000256" key="2">
    <source>
        <dbReference type="ARBA" id="ARBA00023315"/>
    </source>
</evidence>
<proteinExistence type="predicted"/>
<name>A0A1H5X5D2_9HYPH</name>